<reference evidence="7" key="1">
    <citation type="journal article" date="2015" name="Nature">
        <title>Complex archaea that bridge the gap between prokaryotes and eukaryotes.</title>
        <authorList>
            <person name="Spang A."/>
            <person name="Saw J.H."/>
            <person name="Jorgensen S.L."/>
            <person name="Zaremba-Niedzwiedzka K."/>
            <person name="Martijn J."/>
            <person name="Lind A.E."/>
            <person name="van Eijk R."/>
            <person name="Schleper C."/>
            <person name="Guy L."/>
            <person name="Ettema T.J."/>
        </authorList>
    </citation>
    <scope>NUCLEOTIDE SEQUENCE</scope>
</reference>
<feature type="transmembrane region" description="Helical" evidence="5">
    <location>
        <begin position="12"/>
        <end position="34"/>
    </location>
</feature>
<dbReference type="Pfam" id="PF10502">
    <property type="entry name" value="Peptidase_S26"/>
    <property type="match status" value="1"/>
</dbReference>
<comment type="catalytic activity">
    <reaction evidence="1">
        <text>Cleavage of hydrophobic, N-terminal signal or leader sequences from secreted and periplasmic proteins.</text>
        <dbReference type="EC" id="3.4.21.89"/>
    </reaction>
</comment>
<comment type="caution">
    <text evidence="7">The sequence shown here is derived from an EMBL/GenBank/DDBJ whole genome shotgun (WGS) entry which is preliminary data.</text>
</comment>
<evidence type="ECO:0000256" key="5">
    <source>
        <dbReference type="SAM" id="Phobius"/>
    </source>
</evidence>
<dbReference type="EC" id="3.4.21.89" evidence="3"/>
<evidence type="ECO:0000256" key="2">
    <source>
        <dbReference type="ARBA" id="ARBA00009370"/>
    </source>
</evidence>
<keyword evidence="5" id="KW-0472">Membrane</keyword>
<dbReference type="CDD" id="cd06530">
    <property type="entry name" value="S26_SPase_I"/>
    <property type="match status" value="1"/>
</dbReference>
<evidence type="ECO:0000256" key="1">
    <source>
        <dbReference type="ARBA" id="ARBA00000677"/>
    </source>
</evidence>
<evidence type="ECO:0000256" key="4">
    <source>
        <dbReference type="ARBA" id="ARBA00022801"/>
    </source>
</evidence>
<dbReference type="Gene3D" id="2.10.109.10">
    <property type="entry name" value="Umud Fragment, subunit A"/>
    <property type="match status" value="1"/>
</dbReference>
<sequence length="182" mass="20648">MEKARNNKKRIFLSIIAIISIILVGLVLSAIYLISTYKPYETMLSSMSPSMLPGEKFIISKRIDKSNLERGNIVTYKDKQSGRIMVRRIIGLPNETITIKQGTVYIDGSILKEPYIKFKDHTSLSELKIKSNRFYVLGDNRPNSMDSRMVGAISSENITGKVILIYAPREKFGLIKNPFNNN</sequence>
<dbReference type="GO" id="GO:0016020">
    <property type="term" value="C:membrane"/>
    <property type="evidence" value="ECO:0007669"/>
    <property type="project" value="InterPro"/>
</dbReference>
<proteinExistence type="inferred from homology"/>
<keyword evidence="5" id="KW-0812">Transmembrane</keyword>
<dbReference type="GO" id="GO:0009003">
    <property type="term" value="F:signal peptidase activity"/>
    <property type="evidence" value="ECO:0007669"/>
    <property type="project" value="UniProtKB-EC"/>
</dbReference>
<dbReference type="InterPro" id="IPR019533">
    <property type="entry name" value="Peptidase_S26"/>
</dbReference>
<dbReference type="GO" id="GO:0004252">
    <property type="term" value="F:serine-type endopeptidase activity"/>
    <property type="evidence" value="ECO:0007669"/>
    <property type="project" value="InterPro"/>
</dbReference>
<dbReference type="NCBIfam" id="TIGR02227">
    <property type="entry name" value="sigpep_I_bact"/>
    <property type="match status" value="1"/>
</dbReference>
<dbReference type="GO" id="GO:0006465">
    <property type="term" value="P:signal peptide processing"/>
    <property type="evidence" value="ECO:0007669"/>
    <property type="project" value="InterPro"/>
</dbReference>
<organism evidence="7">
    <name type="scientific">marine sediment metagenome</name>
    <dbReference type="NCBI Taxonomy" id="412755"/>
    <lineage>
        <taxon>unclassified sequences</taxon>
        <taxon>metagenomes</taxon>
        <taxon>ecological metagenomes</taxon>
    </lineage>
</organism>
<keyword evidence="4" id="KW-0378">Hydrolase</keyword>
<keyword evidence="5" id="KW-1133">Transmembrane helix</keyword>
<feature type="domain" description="Peptidase S26" evidence="6">
    <location>
        <begin position="17"/>
        <end position="166"/>
    </location>
</feature>
<dbReference type="InterPro" id="IPR019758">
    <property type="entry name" value="Pept_S26A_signal_pept_1_CS"/>
</dbReference>
<accession>A0A0F9IRQ7</accession>
<comment type="similarity">
    <text evidence="2">Belongs to the peptidase S26 family.</text>
</comment>
<dbReference type="PRINTS" id="PR00727">
    <property type="entry name" value="LEADERPTASE"/>
</dbReference>
<evidence type="ECO:0000313" key="7">
    <source>
        <dbReference type="EMBL" id="KKM60094.1"/>
    </source>
</evidence>
<dbReference type="PROSITE" id="PS00761">
    <property type="entry name" value="SPASE_I_3"/>
    <property type="match status" value="1"/>
</dbReference>
<dbReference type="SUPFAM" id="SSF51306">
    <property type="entry name" value="LexA/Signal peptidase"/>
    <property type="match status" value="1"/>
</dbReference>
<evidence type="ECO:0000256" key="3">
    <source>
        <dbReference type="ARBA" id="ARBA00013208"/>
    </source>
</evidence>
<name>A0A0F9IRQ7_9ZZZZ</name>
<dbReference type="PANTHER" id="PTHR43390">
    <property type="entry name" value="SIGNAL PEPTIDASE I"/>
    <property type="match status" value="1"/>
</dbReference>
<dbReference type="PANTHER" id="PTHR43390:SF1">
    <property type="entry name" value="CHLOROPLAST PROCESSING PEPTIDASE"/>
    <property type="match status" value="1"/>
</dbReference>
<gene>
    <name evidence="7" type="ORF">LCGC14_1545360</name>
</gene>
<dbReference type="EMBL" id="LAZR01011742">
    <property type="protein sequence ID" value="KKM60094.1"/>
    <property type="molecule type" value="Genomic_DNA"/>
</dbReference>
<dbReference type="InterPro" id="IPR036286">
    <property type="entry name" value="LexA/Signal_pep-like_sf"/>
</dbReference>
<dbReference type="AlphaFoldDB" id="A0A0F9IRQ7"/>
<dbReference type="InterPro" id="IPR000223">
    <property type="entry name" value="Pept_S26A_signal_pept_1"/>
</dbReference>
<evidence type="ECO:0000259" key="6">
    <source>
        <dbReference type="Pfam" id="PF10502"/>
    </source>
</evidence>
<protein>
    <recommendedName>
        <fullName evidence="3">signal peptidase I</fullName>
        <ecNumber evidence="3">3.4.21.89</ecNumber>
    </recommendedName>
</protein>